<organism evidence="7 8">
    <name type="scientific">Pseudoduganella namucuonensis</name>
    <dbReference type="NCBI Taxonomy" id="1035707"/>
    <lineage>
        <taxon>Bacteria</taxon>
        <taxon>Pseudomonadati</taxon>
        <taxon>Pseudomonadota</taxon>
        <taxon>Betaproteobacteria</taxon>
        <taxon>Burkholderiales</taxon>
        <taxon>Oxalobacteraceae</taxon>
        <taxon>Telluria group</taxon>
        <taxon>Pseudoduganella</taxon>
    </lineage>
</organism>
<feature type="domain" description="Histidine kinase" evidence="6">
    <location>
        <begin position="609"/>
        <end position="840"/>
    </location>
</feature>
<dbReference type="OrthoDB" id="9812260at2"/>
<dbReference type="InterPro" id="IPR036097">
    <property type="entry name" value="HisK_dim/P_sf"/>
</dbReference>
<keyword evidence="7" id="KW-0808">Transferase</keyword>
<dbReference type="PANTHER" id="PTHR43065">
    <property type="entry name" value="SENSOR HISTIDINE KINASE"/>
    <property type="match status" value="1"/>
</dbReference>
<dbReference type="EMBL" id="FPBO01000025">
    <property type="protein sequence ID" value="SFV06425.1"/>
    <property type="molecule type" value="Genomic_DNA"/>
</dbReference>
<dbReference type="PANTHER" id="PTHR43065:SF47">
    <property type="match status" value="1"/>
</dbReference>
<gene>
    <name evidence="7" type="ORF">SAMN05216552_102550</name>
</gene>
<evidence type="ECO:0000313" key="7">
    <source>
        <dbReference type="EMBL" id="SFV06425.1"/>
    </source>
</evidence>
<evidence type="ECO:0000256" key="4">
    <source>
        <dbReference type="SAM" id="MobiDB-lite"/>
    </source>
</evidence>
<evidence type="ECO:0000256" key="2">
    <source>
        <dbReference type="ARBA" id="ARBA00012438"/>
    </source>
</evidence>
<dbReference type="SUPFAM" id="SSF53850">
    <property type="entry name" value="Periplasmic binding protein-like II"/>
    <property type="match status" value="2"/>
</dbReference>
<dbReference type="RefSeq" id="WP_093557929.1">
    <property type="nucleotide sequence ID" value="NZ_FPBO01000025.1"/>
</dbReference>
<dbReference type="InterPro" id="IPR036890">
    <property type="entry name" value="HATPase_C_sf"/>
</dbReference>
<evidence type="ECO:0000259" key="6">
    <source>
        <dbReference type="PROSITE" id="PS50109"/>
    </source>
</evidence>
<dbReference type="Pfam" id="PF02518">
    <property type="entry name" value="HATPase_c"/>
    <property type="match status" value="1"/>
</dbReference>
<dbReference type="EC" id="2.7.13.3" evidence="2"/>
<dbReference type="CDD" id="cd01007">
    <property type="entry name" value="PBP2_BvgS_HisK_like"/>
    <property type="match status" value="2"/>
</dbReference>
<evidence type="ECO:0000256" key="3">
    <source>
        <dbReference type="ARBA" id="ARBA00022553"/>
    </source>
</evidence>
<dbReference type="SMART" id="SM00062">
    <property type="entry name" value="PBPb"/>
    <property type="match status" value="2"/>
</dbReference>
<dbReference type="GO" id="GO:0000155">
    <property type="term" value="F:phosphorelay sensor kinase activity"/>
    <property type="evidence" value="ECO:0007669"/>
    <property type="project" value="InterPro"/>
</dbReference>
<dbReference type="STRING" id="1035707.SAMN05216552_102550"/>
<name>A0A1I7L9Q6_9BURK</name>
<dbReference type="InterPro" id="IPR003661">
    <property type="entry name" value="HisK_dim/P_dom"/>
</dbReference>
<keyword evidence="5" id="KW-0732">Signal</keyword>
<dbReference type="Gene3D" id="3.40.190.10">
    <property type="entry name" value="Periplasmic binding protein-like II"/>
    <property type="match status" value="4"/>
</dbReference>
<dbReference type="InterPro" id="IPR005467">
    <property type="entry name" value="His_kinase_dom"/>
</dbReference>
<dbReference type="SUPFAM" id="SSF55874">
    <property type="entry name" value="ATPase domain of HSP90 chaperone/DNA topoisomerase II/histidine kinase"/>
    <property type="match status" value="1"/>
</dbReference>
<dbReference type="InterPro" id="IPR001638">
    <property type="entry name" value="Solute-binding_3/MltF_N"/>
</dbReference>
<dbReference type="CDD" id="cd00075">
    <property type="entry name" value="HATPase"/>
    <property type="match status" value="1"/>
</dbReference>
<accession>A0A1I7L9Q6</accession>
<evidence type="ECO:0000256" key="1">
    <source>
        <dbReference type="ARBA" id="ARBA00000085"/>
    </source>
</evidence>
<dbReference type="SMART" id="SM00388">
    <property type="entry name" value="HisKA"/>
    <property type="match status" value="1"/>
</dbReference>
<dbReference type="PROSITE" id="PS51257">
    <property type="entry name" value="PROKAR_LIPOPROTEIN"/>
    <property type="match status" value="1"/>
</dbReference>
<feature type="chain" id="PRO_5011694277" description="histidine kinase" evidence="5">
    <location>
        <begin position="29"/>
        <end position="863"/>
    </location>
</feature>
<dbReference type="Gene3D" id="1.10.287.130">
    <property type="match status" value="1"/>
</dbReference>
<dbReference type="PRINTS" id="PR00344">
    <property type="entry name" value="BCTRLSENSOR"/>
</dbReference>
<dbReference type="InterPro" id="IPR004358">
    <property type="entry name" value="Sig_transdc_His_kin-like_C"/>
</dbReference>
<protein>
    <recommendedName>
        <fullName evidence="2">histidine kinase</fullName>
        <ecNumber evidence="2">2.7.13.3</ecNumber>
    </recommendedName>
</protein>
<dbReference type="Gene3D" id="3.30.565.10">
    <property type="entry name" value="Histidine kinase-like ATPase, C-terminal domain"/>
    <property type="match status" value="1"/>
</dbReference>
<evidence type="ECO:0000256" key="5">
    <source>
        <dbReference type="SAM" id="SignalP"/>
    </source>
</evidence>
<reference evidence="8" key="1">
    <citation type="submission" date="2016-10" db="EMBL/GenBank/DDBJ databases">
        <authorList>
            <person name="Varghese N."/>
            <person name="Submissions S."/>
        </authorList>
    </citation>
    <scope>NUCLEOTIDE SEQUENCE [LARGE SCALE GENOMIC DNA]</scope>
    <source>
        <strain evidence="8">CGMCC 1.11014</strain>
    </source>
</reference>
<dbReference type="CDD" id="cd00082">
    <property type="entry name" value="HisKA"/>
    <property type="match status" value="1"/>
</dbReference>
<keyword evidence="3" id="KW-0597">Phosphoprotein</keyword>
<proteinExistence type="predicted"/>
<sequence>MRTARDRIALWISLLWLACRPLVTPAAAAQAVLTPAERAWVRTHPVLTLALAQNNPPLNFRRADAAGATYAGASLDYAELVARNTGLRFRYTGSSWEEALRKGMAHEVDGVLCARDLPERKTRLNFSDPYLELPIAMAVRGGHVDARTLAAFGGQRIAVVRSTVRVPVLRTRCPDCELVEVADPQEGATLVLGGQADGLLDDLPVAQRAAGGKLKIGLVYYFAEAATIRFALRNDAPELLAIVNKGLAAITPAEHELIRTRWLGAAQGVPARRELPLSPAQQAWLARRPVLRVAVDVGRPPIEWRGEDGILRGISVDIMRRMELMLNTRFELVPSINIADQLAKARRKEVDLVSAIAHAPERAGYLSVTEPFLSTPTVIFSRVGEPPPGGLSGLAGKRVGVSARSNIEERLRKDWPAIVPVQVGNFREATELLRAGGIDALVGPLLTGTHQLVETGASDIRVAGETDYSYRVGYGVRADLPELLPIIELALAAIERDEREAIRQKWTTVQFSHELDYRPLALLLMAVVVATAFIVQLRVMVRRRTAELQGEVGVRRAREEEIQRLNTVLEQRVHERTAQLTQANEDLRLAAEQLVQTEKVASLGRLVAGIAHELNTPLGSSLTAATTMRDLLRDFGAGLVGGGLRRSQAEEFLRQCQQACGIIERNTHRASGLIENFKELAVDQASVRRRPFRLRHTVEEVIATHRNAWKKTPHRIALDIPEEIELDSYPGPLAQVLSNLLENTLVHGFAASAGGTVTILASVDGERVCLSYGDDGAGIPAEHCNKIYDPFFTTRMGQGGSGLGLYIVQTLVSGVLGGTIAVHSEAGLGTRFHITLPLVAPDSNDSSGAHGAVAVPRDTPVRA</sequence>
<dbReference type="SMART" id="SM00387">
    <property type="entry name" value="HATPase_c"/>
    <property type="match status" value="1"/>
</dbReference>
<dbReference type="InterPro" id="IPR003594">
    <property type="entry name" value="HATPase_dom"/>
</dbReference>
<comment type="catalytic activity">
    <reaction evidence="1">
        <text>ATP + protein L-histidine = ADP + protein N-phospho-L-histidine.</text>
        <dbReference type="EC" id="2.7.13.3"/>
    </reaction>
</comment>
<dbReference type="Pfam" id="PF00497">
    <property type="entry name" value="SBP_bac_3"/>
    <property type="match status" value="2"/>
</dbReference>
<dbReference type="SUPFAM" id="SSF47384">
    <property type="entry name" value="Homodimeric domain of signal transducing histidine kinase"/>
    <property type="match status" value="1"/>
</dbReference>
<evidence type="ECO:0000313" key="8">
    <source>
        <dbReference type="Proteomes" id="UP000199391"/>
    </source>
</evidence>
<dbReference type="Proteomes" id="UP000199391">
    <property type="component" value="Unassembled WGS sequence"/>
</dbReference>
<keyword evidence="8" id="KW-1185">Reference proteome</keyword>
<feature type="signal peptide" evidence="5">
    <location>
        <begin position="1"/>
        <end position="28"/>
    </location>
</feature>
<dbReference type="AlphaFoldDB" id="A0A1I7L9Q6"/>
<keyword evidence="7" id="KW-0418">Kinase</keyword>
<dbReference type="PROSITE" id="PS50109">
    <property type="entry name" value="HIS_KIN"/>
    <property type="match status" value="1"/>
</dbReference>
<feature type="region of interest" description="Disordered" evidence="4">
    <location>
        <begin position="843"/>
        <end position="863"/>
    </location>
</feature>